<dbReference type="Gramene" id="PHT77205">
    <property type="protein sequence ID" value="PHT77205"/>
    <property type="gene ID" value="T459_20727"/>
</dbReference>
<evidence type="ECO:0000313" key="2">
    <source>
        <dbReference type="Proteomes" id="UP000222542"/>
    </source>
</evidence>
<dbReference type="CDD" id="cd09272">
    <property type="entry name" value="RNase_HI_RT_Ty1"/>
    <property type="match status" value="1"/>
</dbReference>
<gene>
    <name evidence="1" type="ORF">T459_20727</name>
</gene>
<organism evidence="1 2">
    <name type="scientific">Capsicum annuum</name>
    <name type="common">Capsicum pepper</name>
    <dbReference type="NCBI Taxonomy" id="4072"/>
    <lineage>
        <taxon>Eukaryota</taxon>
        <taxon>Viridiplantae</taxon>
        <taxon>Streptophyta</taxon>
        <taxon>Embryophyta</taxon>
        <taxon>Tracheophyta</taxon>
        <taxon>Spermatophyta</taxon>
        <taxon>Magnoliopsida</taxon>
        <taxon>eudicotyledons</taxon>
        <taxon>Gunneridae</taxon>
        <taxon>Pentapetalae</taxon>
        <taxon>asterids</taxon>
        <taxon>lamiids</taxon>
        <taxon>Solanales</taxon>
        <taxon>Solanaceae</taxon>
        <taxon>Solanoideae</taxon>
        <taxon>Capsiceae</taxon>
        <taxon>Capsicum</taxon>
    </lineage>
</organism>
<dbReference type="EMBL" id="AYRZ02000007">
    <property type="protein sequence ID" value="PHT77205.1"/>
    <property type="molecule type" value="Genomic_DNA"/>
</dbReference>
<dbReference type="STRING" id="4072.A0A2G2Z5S1"/>
<comment type="caution">
    <text evidence="1">The sequence shown here is derived from an EMBL/GenBank/DDBJ whole genome shotgun (WGS) entry which is preliminary data.</text>
</comment>
<keyword evidence="2" id="KW-1185">Reference proteome</keyword>
<sequence>MLGMRISRDRCIGTLNLSQEQYVEKVLARFRVNDAKPRTTPLANHTKLLKEQSPRTAQEWEHMALVPYASAIGSLMYAMDCTRPDIAHAVGVVIRYIVIPGKEHWEAVKWLLRYLKGTSSTSLCFGNGEVILQGFVDADLGGDVDSSMSTFGYIYTIGGTVVNWMSRLQKCVAVSSIEAKYVAIAKAGKKMIWLADYLEELGKKQLKKILYTDSQSAIHLVKSPVYHSKTKHIRRRYHFTHTVPFHSQGSGKR</sequence>
<dbReference type="PANTHER" id="PTHR11439:SF467">
    <property type="entry name" value="INTEGRASE CATALYTIC DOMAIN-CONTAINING PROTEIN"/>
    <property type="match status" value="1"/>
</dbReference>
<reference evidence="1 2" key="1">
    <citation type="journal article" date="2014" name="Nat. Genet.">
        <title>Genome sequence of the hot pepper provides insights into the evolution of pungency in Capsicum species.</title>
        <authorList>
            <person name="Kim S."/>
            <person name="Park M."/>
            <person name="Yeom S.I."/>
            <person name="Kim Y.M."/>
            <person name="Lee J.M."/>
            <person name="Lee H.A."/>
            <person name="Seo E."/>
            <person name="Choi J."/>
            <person name="Cheong K."/>
            <person name="Kim K.T."/>
            <person name="Jung K."/>
            <person name="Lee G.W."/>
            <person name="Oh S.K."/>
            <person name="Bae C."/>
            <person name="Kim S.B."/>
            <person name="Lee H.Y."/>
            <person name="Kim S.Y."/>
            <person name="Kim M.S."/>
            <person name="Kang B.C."/>
            <person name="Jo Y.D."/>
            <person name="Yang H.B."/>
            <person name="Jeong H.J."/>
            <person name="Kang W.H."/>
            <person name="Kwon J.K."/>
            <person name="Shin C."/>
            <person name="Lim J.Y."/>
            <person name="Park J.H."/>
            <person name="Huh J.H."/>
            <person name="Kim J.S."/>
            <person name="Kim B.D."/>
            <person name="Cohen O."/>
            <person name="Paran I."/>
            <person name="Suh M.C."/>
            <person name="Lee S.B."/>
            <person name="Kim Y.K."/>
            <person name="Shin Y."/>
            <person name="Noh S.J."/>
            <person name="Park J."/>
            <person name="Seo Y.S."/>
            <person name="Kwon S.Y."/>
            <person name="Kim H.A."/>
            <person name="Park J.M."/>
            <person name="Kim H.J."/>
            <person name="Choi S.B."/>
            <person name="Bosland P.W."/>
            <person name="Reeves G."/>
            <person name="Jo S.H."/>
            <person name="Lee B.W."/>
            <person name="Cho H.T."/>
            <person name="Choi H.S."/>
            <person name="Lee M.S."/>
            <person name="Yu Y."/>
            <person name="Do Choi Y."/>
            <person name="Park B.S."/>
            <person name="van Deynze A."/>
            <person name="Ashrafi H."/>
            <person name="Hill T."/>
            <person name="Kim W.T."/>
            <person name="Pai H.S."/>
            <person name="Ahn H.K."/>
            <person name="Yeam I."/>
            <person name="Giovannoni J.J."/>
            <person name="Rose J.K."/>
            <person name="Sorensen I."/>
            <person name="Lee S.J."/>
            <person name="Kim R.W."/>
            <person name="Choi I.Y."/>
            <person name="Choi B.S."/>
            <person name="Lim J.S."/>
            <person name="Lee Y.H."/>
            <person name="Choi D."/>
        </authorList>
    </citation>
    <scope>NUCLEOTIDE SEQUENCE [LARGE SCALE GENOMIC DNA]</scope>
    <source>
        <strain evidence="2">cv. CM334</strain>
    </source>
</reference>
<dbReference type="SUPFAM" id="SSF56672">
    <property type="entry name" value="DNA/RNA polymerases"/>
    <property type="match status" value="1"/>
</dbReference>
<dbReference type="Proteomes" id="UP000222542">
    <property type="component" value="Unassembled WGS sequence"/>
</dbReference>
<accession>A0A2G2Z5S1</accession>
<evidence type="ECO:0000313" key="1">
    <source>
        <dbReference type="EMBL" id="PHT77205.1"/>
    </source>
</evidence>
<reference evidence="1 2" key="2">
    <citation type="journal article" date="2017" name="Genome Biol.">
        <title>New reference genome sequences of hot pepper reveal the massive evolution of plant disease-resistance genes by retroduplication.</title>
        <authorList>
            <person name="Kim S."/>
            <person name="Park J."/>
            <person name="Yeom S.I."/>
            <person name="Kim Y.M."/>
            <person name="Seo E."/>
            <person name="Kim K.T."/>
            <person name="Kim M.S."/>
            <person name="Lee J.M."/>
            <person name="Cheong K."/>
            <person name="Shin H.S."/>
            <person name="Kim S.B."/>
            <person name="Han K."/>
            <person name="Lee J."/>
            <person name="Park M."/>
            <person name="Lee H.A."/>
            <person name="Lee H.Y."/>
            <person name="Lee Y."/>
            <person name="Oh S."/>
            <person name="Lee J.H."/>
            <person name="Choi E."/>
            <person name="Choi E."/>
            <person name="Lee S.E."/>
            <person name="Jeon J."/>
            <person name="Kim H."/>
            <person name="Choi G."/>
            <person name="Song H."/>
            <person name="Lee J."/>
            <person name="Lee S.C."/>
            <person name="Kwon J.K."/>
            <person name="Lee H.Y."/>
            <person name="Koo N."/>
            <person name="Hong Y."/>
            <person name="Kim R.W."/>
            <person name="Kang W.H."/>
            <person name="Huh J.H."/>
            <person name="Kang B.C."/>
            <person name="Yang T.J."/>
            <person name="Lee Y.H."/>
            <person name="Bennetzen J.L."/>
            <person name="Choi D."/>
        </authorList>
    </citation>
    <scope>NUCLEOTIDE SEQUENCE [LARGE SCALE GENOMIC DNA]</scope>
    <source>
        <strain evidence="2">cv. CM334</strain>
    </source>
</reference>
<evidence type="ECO:0008006" key="3">
    <source>
        <dbReference type="Google" id="ProtNLM"/>
    </source>
</evidence>
<name>A0A2G2Z5S1_CAPAN</name>
<proteinExistence type="predicted"/>
<dbReference type="PANTHER" id="PTHR11439">
    <property type="entry name" value="GAG-POL-RELATED RETROTRANSPOSON"/>
    <property type="match status" value="1"/>
</dbReference>
<dbReference type="InterPro" id="IPR043502">
    <property type="entry name" value="DNA/RNA_pol_sf"/>
</dbReference>
<protein>
    <recommendedName>
        <fullName evidence="3">Retrovirus-related Pol polyprotein from transposon TNT 1-94</fullName>
    </recommendedName>
</protein>
<dbReference type="AlphaFoldDB" id="A0A2G2Z5S1"/>
<dbReference type="OMA" id="CTIPDIA"/>